<name>A0A5M6I9H4_9PROT</name>
<dbReference type="AlphaFoldDB" id="A0A5M6I9H4"/>
<accession>A0A5M6I9H4</accession>
<gene>
    <name evidence="1" type="ORF">F1188_15980</name>
</gene>
<proteinExistence type="predicted"/>
<comment type="caution">
    <text evidence="1">The sequence shown here is derived from an EMBL/GenBank/DDBJ whole genome shotgun (WGS) entry which is preliminary data.</text>
</comment>
<dbReference type="EMBL" id="VWPJ01000018">
    <property type="protein sequence ID" value="KAA5604359.1"/>
    <property type="molecule type" value="Genomic_DNA"/>
</dbReference>
<protein>
    <submittedName>
        <fullName evidence="1">Uncharacterized protein</fullName>
    </submittedName>
</protein>
<organism evidence="1 2">
    <name type="scientific">Roseospira marina</name>
    <dbReference type="NCBI Taxonomy" id="140057"/>
    <lineage>
        <taxon>Bacteria</taxon>
        <taxon>Pseudomonadati</taxon>
        <taxon>Pseudomonadota</taxon>
        <taxon>Alphaproteobacteria</taxon>
        <taxon>Rhodospirillales</taxon>
        <taxon>Rhodospirillaceae</taxon>
        <taxon>Roseospira</taxon>
    </lineage>
</organism>
<sequence length="117" mass="13411">MKTGRRVVGALWRWPKGTLVFVMESRLRDVRRQGERSIAAALSKGVACWSIHEEILMALRAKGVHLVVVRVKETGEKFLVHLSAFWDRAVMIRAGSYRMVPIQNFARRPRATKINQV</sequence>
<reference evidence="1 2" key="1">
    <citation type="submission" date="2019-09" db="EMBL/GenBank/DDBJ databases">
        <title>Genome sequence of Roseospira marina, one of the more divergent members of the non-sulfur purple photosynthetic bacterial family, the Rhodospirillaceae.</title>
        <authorList>
            <person name="Meyer T."/>
            <person name="Kyndt J."/>
        </authorList>
    </citation>
    <scope>NUCLEOTIDE SEQUENCE [LARGE SCALE GENOMIC DNA]</scope>
    <source>
        <strain evidence="1 2">DSM 15113</strain>
    </source>
</reference>
<dbReference type="Proteomes" id="UP000324065">
    <property type="component" value="Unassembled WGS sequence"/>
</dbReference>
<evidence type="ECO:0000313" key="2">
    <source>
        <dbReference type="Proteomes" id="UP000324065"/>
    </source>
</evidence>
<keyword evidence="2" id="KW-1185">Reference proteome</keyword>
<dbReference type="RefSeq" id="WP_150063451.1">
    <property type="nucleotide sequence ID" value="NZ_JACHII010000014.1"/>
</dbReference>
<evidence type="ECO:0000313" key="1">
    <source>
        <dbReference type="EMBL" id="KAA5604359.1"/>
    </source>
</evidence>